<reference evidence="1" key="2">
    <citation type="journal article" date="2015" name="Data Brief">
        <title>Shoot transcriptome of the giant reed, Arundo donax.</title>
        <authorList>
            <person name="Barrero R.A."/>
            <person name="Guerrero F.D."/>
            <person name="Moolhuijzen P."/>
            <person name="Goolsby J.A."/>
            <person name="Tidwell J."/>
            <person name="Bellgard S.E."/>
            <person name="Bellgard M.I."/>
        </authorList>
    </citation>
    <scope>NUCLEOTIDE SEQUENCE</scope>
    <source>
        <tissue evidence="1">Shoot tissue taken approximately 20 cm above the soil surface</tissue>
    </source>
</reference>
<dbReference type="EMBL" id="GBRH01170944">
    <property type="protein sequence ID" value="JAE26952.1"/>
    <property type="molecule type" value="Transcribed_RNA"/>
</dbReference>
<protein>
    <submittedName>
        <fullName evidence="1">Uncharacterized protein</fullName>
    </submittedName>
</protein>
<reference evidence="1" key="1">
    <citation type="submission" date="2014-09" db="EMBL/GenBank/DDBJ databases">
        <authorList>
            <person name="Magalhaes I.L.F."/>
            <person name="Oliveira U."/>
            <person name="Santos F.R."/>
            <person name="Vidigal T.H.D.A."/>
            <person name="Brescovit A.D."/>
            <person name="Santos A.J."/>
        </authorList>
    </citation>
    <scope>NUCLEOTIDE SEQUENCE</scope>
    <source>
        <tissue evidence="1">Shoot tissue taken approximately 20 cm above the soil surface</tissue>
    </source>
</reference>
<evidence type="ECO:0000313" key="1">
    <source>
        <dbReference type="EMBL" id="JAE26952.1"/>
    </source>
</evidence>
<dbReference type="AlphaFoldDB" id="A0A0A9GR58"/>
<organism evidence="1">
    <name type="scientific">Arundo donax</name>
    <name type="common">Giant reed</name>
    <name type="synonym">Donax arundinaceus</name>
    <dbReference type="NCBI Taxonomy" id="35708"/>
    <lineage>
        <taxon>Eukaryota</taxon>
        <taxon>Viridiplantae</taxon>
        <taxon>Streptophyta</taxon>
        <taxon>Embryophyta</taxon>
        <taxon>Tracheophyta</taxon>
        <taxon>Spermatophyta</taxon>
        <taxon>Magnoliopsida</taxon>
        <taxon>Liliopsida</taxon>
        <taxon>Poales</taxon>
        <taxon>Poaceae</taxon>
        <taxon>PACMAD clade</taxon>
        <taxon>Arundinoideae</taxon>
        <taxon>Arundineae</taxon>
        <taxon>Arundo</taxon>
    </lineage>
</organism>
<name>A0A0A9GR58_ARUDO</name>
<sequence>MSCCRPALLSKRNHRLSSEWTSILVGRTGISWPDISCHLLKVLHSWILLSRWHDSFVSHQLEPRHRRGGKGSTLWKPWRLLKDCIPVRE</sequence>
<accession>A0A0A9GR58</accession>
<proteinExistence type="predicted"/>